<feature type="domain" description="Lnb N-terminal periplasmic" evidence="1">
    <location>
        <begin position="270"/>
        <end position="436"/>
    </location>
</feature>
<accession>A0A6L5BPT3</accession>
<protein>
    <submittedName>
        <fullName evidence="3">Uncharacterized protein</fullName>
    </submittedName>
</protein>
<dbReference type="Proteomes" id="UP000475265">
    <property type="component" value="Unassembled WGS sequence"/>
</dbReference>
<dbReference type="InterPro" id="IPR057166">
    <property type="entry name" value="DUF7844"/>
</dbReference>
<sequence>MRRLSAWLLAGVVLLLGNTAQAGLQLRLKTDGLSPAQVQASQALLDEAMQALPPRFVEQLDRRIDVGWTDEMPSNAYGQASLVSELDLNRNLLASLTDGSAATKKTYRPHGTVRREMLATVLHELTHIYDRSRLWPDAERTLIQRCIQRNNSSGLIGIPDQCRGQTTRRFTLSDDPRLLDLAGWPQYVGRRGEREQHNRQVARSPDIYETTNPKEFVAVNMEYFLLDPSYACRRPALYRYYKDHFGWAPAAKDTCAKTFAFLNAGNDFAKTPLGQVDPERVYAVDYLLAEANQNWVSRWGHSMLRLVICAPGRPRGPDCRLDLDQHLVLSYRAFVGDVQLSSWDGLVGKYPSRLFVLPLAQVIDEYTKTELRSLASVPLNLSRTEIEEVVEHAAEMHWSYDGNYFFLSNNCAVESLKLLRSGSNNAQLTGLDSIMPNGLLEVLKGRGLADTSVLDDPREALRLGYRFDSFRDRYQAMFEVLKKHLPIKQATVEDWLSLSAEDRRKWIDQADLRTSAALLLLEQASFRRQLQLAQDEVKQRYLGARELKNGGMDKANATLQQILANSGFLSRPAELLGSGGYGLPQPSESARLESETSLRQKQLQSLTGDLDKEVRALLEPSRAAEIAANEANLKQVGEHLRALHKAAGGLELP</sequence>
<evidence type="ECO:0000313" key="4">
    <source>
        <dbReference type="Proteomes" id="UP000475265"/>
    </source>
</evidence>
<comment type="caution">
    <text evidence="3">The sequence shown here is derived from an EMBL/GenBank/DDBJ whole genome shotgun (WGS) entry which is preliminary data.</text>
</comment>
<dbReference type="Pfam" id="PF13387">
    <property type="entry name" value="Lnb_N"/>
    <property type="match status" value="1"/>
</dbReference>
<dbReference type="EMBL" id="JAAAXX010000002">
    <property type="protein sequence ID" value="KAF2389034.1"/>
    <property type="molecule type" value="Genomic_DNA"/>
</dbReference>
<name>A0A6L5BPT3_9PSED</name>
<organism evidence="3 4">
    <name type="scientific">Pseudomonas frederiksbergensis</name>
    <dbReference type="NCBI Taxonomy" id="104087"/>
    <lineage>
        <taxon>Bacteria</taxon>
        <taxon>Pseudomonadati</taxon>
        <taxon>Pseudomonadota</taxon>
        <taxon>Gammaproteobacteria</taxon>
        <taxon>Pseudomonadales</taxon>
        <taxon>Pseudomonadaceae</taxon>
        <taxon>Pseudomonas</taxon>
    </lineage>
</organism>
<dbReference type="Pfam" id="PF25226">
    <property type="entry name" value="DUF7844"/>
    <property type="match status" value="1"/>
</dbReference>
<proteinExistence type="predicted"/>
<gene>
    <name evidence="3" type="ORF">FX983_03473</name>
</gene>
<feature type="domain" description="DUF7844" evidence="2">
    <location>
        <begin position="25"/>
        <end position="253"/>
    </location>
</feature>
<dbReference type="Gene3D" id="3.40.390.10">
    <property type="entry name" value="Collagenase (Catalytic Domain)"/>
    <property type="match status" value="1"/>
</dbReference>
<dbReference type="GO" id="GO:0008237">
    <property type="term" value="F:metallopeptidase activity"/>
    <property type="evidence" value="ECO:0007669"/>
    <property type="project" value="InterPro"/>
</dbReference>
<evidence type="ECO:0000313" key="3">
    <source>
        <dbReference type="EMBL" id="KAF2389034.1"/>
    </source>
</evidence>
<evidence type="ECO:0000259" key="2">
    <source>
        <dbReference type="Pfam" id="PF25226"/>
    </source>
</evidence>
<dbReference type="InterPro" id="IPR024079">
    <property type="entry name" value="MetalloPept_cat_dom_sf"/>
</dbReference>
<reference evidence="3 4" key="1">
    <citation type="submission" date="2019-12" db="EMBL/GenBank/DDBJ databases">
        <title>Endophytic bacteria associated with Panax ginseng seedlings.</title>
        <authorList>
            <person name="Park J.M."/>
            <person name="Shin R."/>
            <person name="Jo S.H."/>
        </authorList>
    </citation>
    <scope>NUCLEOTIDE SEQUENCE [LARGE SCALE GENOMIC DNA]</scope>
    <source>
        <strain evidence="3 4">PgKB32</strain>
    </source>
</reference>
<dbReference type="InterPro" id="IPR025178">
    <property type="entry name" value="Lnb_N"/>
</dbReference>
<dbReference type="AlphaFoldDB" id="A0A6L5BPT3"/>
<dbReference type="RefSeq" id="WP_163910465.1">
    <property type="nucleotide sequence ID" value="NZ_JAAAXX010000002.1"/>
</dbReference>
<evidence type="ECO:0000259" key="1">
    <source>
        <dbReference type="Pfam" id="PF13387"/>
    </source>
</evidence>